<protein>
    <submittedName>
        <fullName evidence="1">Uncharacterized protein</fullName>
    </submittedName>
</protein>
<sequence length="704" mass="75481">MLSKRSSSSISTRSRSVPGSAGAWWRARHAALAALALLPAACSDFAPGDGELDDASALLDAAEADLGEAAEALSLPFPIEPLKSLTVTEVDIVSQFSLKDVLQQLVTQSGVPGLTPLTLFQRFMDTYRAAPGLYPSVPHCDSVAANPNDVFPPPQPGDTPSPGSINGWPVRCPRTIGQDSGIDPFSTTAGDDAYMATTLANRFDLAPPDGAHCGEYRIVFARKSGHPDFSDDRPDQTFRRSFIIFEGRLPNPSPSLGRQGCRPIVDFWLNQSNPSKTAATRAAELKSFYFNGLPASGVGPVIHIDNYGHTPGPNNGQIRTNEFLLFQEAFDAWPLREFRLTHGTSSSPSLNVIPSFVKDNPSAKLFAPGISGDSRVTSFQSTVFPNMVERLAAADDVNRFAYPSALPDAMNAGESLMIPLQNNYLNAIGSGASTLRTNIANKLIAMGSDLSGTPTNPSVDQIVGRAQSLACAGCHEPVDATNSPSSSLDVGLSSAFPKTLVFTHTSEKTAPVDENDPNGPRRFILSDAVLDTFLPYREKVMKHFLVNNTTLGFEKPGAWTSTQALLATHTGRVEEGIASLEVRTPSSFNTIFSPNFSTSGLTPVGNKIKLSLFVSKQQPNPSWVGNLEVLISIPSAGIYDQWVGNVVLNGLTRGEFNDVTFPQQLQAATITALNAAPSDVKLQFTLNVTANSGPYYMDDIRFEN</sequence>
<evidence type="ECO:0000313" key="1">
    <source>
        <dbReference type="EMBL" id="KYF57026.1"/>
    </source>
</evidence>
<gene>
    <name evidence="1" type="ORF">BE04_03365</name>
</gene>
<accession>A0A150PN99</accession>
<proteinExistence type="predicted"/>
<dbReference type="Proteomes" id="UP000075604">
    <property type="component" value="Unassembled WGS sequence"/>
</dbReference>
<reference evidence="1 2" key="1">
    <citation type="submission" date="2014-02" db="EMBL/GenBank/DDBJ databases">
        <title>The small core and large imbalanced accessory genome model reveals a collaborative survival strategy of Sorangium cellulosum strains in nature.</title>
        <authorList>
            <person name="Han K."/>
            <person name="Peng R."/>
            <person name="Blom J."/>
            <person name="Li Y.-Z."/>
        </authorList>
    </citation>
    <scope>NUCLEOTIDE SEQUENCE [LARGE SCALE GENOMIC DNA]</scope>
    <source>
        <strain evidence="1 2">So0157-18</strain>
    </source>
</reference>
<evidence type="ECO:0000313" key="2">
    <source>
        <dbReference type="Proteomes" id="UP000075604"/>
    </source>
</evidence>
<dbReference type="EMBL" id="JELX01001958">
    <property type="protein sequence ID" value="KYF57026.1"/>
    <property type="molecule type" value="Genomic_DNA"/>
</dbReference>
<dbReference type="Gene3D" id="2.60.120.260">
    <property type="entry name" value="Galactose-binding domain-like"/>
    <property type="match status" value="1"/>
</dbReference>
<dbReference type="AlphaFoldDB" id="A0A150PN99"/>
<organism evidence="1 2">
    <name type="scientific">Sorangium cellulosum</name>
    <name type="common">Polyangium cellulosum</name>
    <dbReference type="NCBI Taxonomy" id="56"/>
    <lineage>
        <taxon>Bacteria</taxon>
        <taxon>Pseudomonadati</taxon>
        <taxon>Myxococcota</taxon>
        <taxon>Polyangia</taxon>
        <taxon>Polyangiales</taxon>
        <taxon>Polyangiaceae</taxon>
        <taxon>Sorangium</taxon>
    </lineage>
</organism>
<name>A0A150PN99_SORCE</name>
<comment type="caution">
    <text evidence="1">The sequence shown here is derived from an EMBL/GenBank/DDBJ whole genome shotgun (WGS) entry which is preliminary data.</text>
</comment>